<proteinExistence type="predicted"/>
<evidence type="ECO:0000313" key="1">
    <source>
        <dbReference type="EMBL" id="EQD65270.1"/>
    </source>
</evidence>
<dbReference type="AlphaFoldDB" id="T1CEN8"/>
<protein>
    <submittedName>
        <fullName evidence="1">Uncharacterized protein</fullName>
    </submittedName>
</protein>
<gene>
    <name evidence="1" type="ORF">B1B_06416</name>
</gene>
<reference evidence="1" key="1">
    <citation type="submission" date="2013-08" db="EMBL/GenBank/DDBJ databases">
        <authorList>
            <person name="Mendez C."/>
            <person name="Richter M."/>
            <person name="Ferrer M."/>
            <person name="Sanchez J."/>
        </authorList>
    </citation>
    <scope>NUCLEOTIDE SEQUENCE</scope>
</reference>
<accession>T1CEN8</accession>
<reference evidence="1" key="2">
    <citation type="journal article" date="2014" name="ISME J.">
        <title>Microbial stratification in low pH oxic and suboxic macroscopic growths along an acid mine drainage.</title>
        <authorList>
            <person name="Mendez-Garcia C."/>
            <person name="Mesa V."/>
            <person name="Sprenger R.R."/>
            <person name="Richter M."/>
            <person name="Diez M.S."/>
            <person name="Solano J."/>
            <person name="Bargiela R."/>
            <person name="Golyshina O.V."/>
            <person name="Manteca A."/>
            <person name="Ramos J.L."/>
            <person name="Gallego J.R."/>
            <person name="Llorente I."/>
            <person name="Martins Dos Santos V.A."/>
            <person name="Jensen O.N."/>
            <person name="Pelaez A.I."/>
            <person name="Sanchez J."/>
            <person name="Ferrer M."/>
        </authorList>
    </citation>
    <scope>NUCLEOTIDE SEQUENCE</scope>
</reference>
<dbReference type="EMBL" id="AUZY01004071">
    <property type="protein sequence ID" value="EQD65270.1"/>
    <property type="molecule type" value="Genomic_DNA"/>
</dbReference>
<feature type="non-terminal residue" evidence="1">
    <location>
        <position position="70"/>
    </location>
</feature>
<organism evidence="1">
    <name type="scientific">mine drainage metagenome</name>
    <dbReference type="NCBI Taxonomy" id="410659"/>
    <lineage>
        <taxon>unclassified sequences</taxon>
        <taxon>metagenomes</taxon>
        <taxon>ecological metagenomes</taxon>
    </lineage>
</organism>
<sequence>MHRMGRGYSFEVLRARMLYDERARKATRRILETAARREDRVGAAYFILATTRTRVPQRRIIEYGPSIEVL</sequence>
<name>T1CEN8_9ZZZZ</name>
<comment type="caution">
    <text evidence="1">The sequence shown here is derived from an EMBL/GenBank/DDBJ whole genome shotgun (WGS) entry which is preliminary data.</text>
</comment>